<dbReference type="AlphaFoldDB" id="Q3JHL6"/>
<evidence type="ECO:0000313" key="3">
    <source>
        <dbReference type="Proteomes" id="UP000002700"/>
    </source>
</evidence>
<dbReference type="Gene3D" id="3.40.1570.10">
    <property type="entry name" value="HemS/ChuS/ChuX like domains"/>
    <property type="match status" value="2"/>
</dbReference>
<dbReference type="Pfam" id="PF05171">
    <property type="entry name" value="HemS"/>
    <property type="match status" value="2"/>
</dbReference>
<dbReference type="GO" id="GO:0006826">
    <property type="term" value="P:iron ion transport"/>
    <property type="evidence" value="ECO:0007669"/>
    <property type="project" value="InterPro"/>
</dbReference>
<evidence type="ECO:0000259" key="1">
    <source>
        <dbReference type="Pfam" id="PF05171"/>
    </source>
</evidence>
<sequence length="402" mass="43662">MRPARFFPNPTARQSRISDMMNTAAPAASPARALAPDELRDAFLHLKETRKLRNRDVAQLLGVSEGEALAAFAGERVVRLESSFVELFEEMPRLGGVMALTRNAAAVHEKDGAFEQMSHDGPVGLALGAIDLRIFYRNWAAGFAVYEPTAHGVMKSLQFFDAQGDAVHKVYLRKHSDHAAFDAFVSRWRMPVQSPAFAVEPAPPAHVERPDGEIDAAGLRAAWDAMTDTHQFHGVVRRHGVSRTQALRLAGASRAHRVATDAARRVLERAAQTRLPIMVFVGNRGMIQIHTGAVTNIRRMGTWINVLDEDFNLHLREDLVASAWVVRKPTSDGAVTSVELFDAAGDNIAMLFGARKPGQPELAGWRELAGALPRLDTADAADAATVAHAADVPVATDAGAAR</sequence>
<accession>Q3JHL6</accession>
<dbReference type="EMBL" id="CP000125">
    <property type="protein sequence ID" value="ABA53390.1"/>
    <property type="molecule type" value="Genomic_DNA"/>
</dbReference>
<dbReference type="EnsemblBacteria" id="ABA53390">
    <property type="protein sequence ID" value="ABA53390"/>
    <property type="gene ID" value="BURPS1710b_A1780"/>
</dbReference>
<evidence type="ECO:0000313" key="2">
    <source>
        <dbReference type="EMBL" id="ABA53390.1"/>
    </source>
</evidence>
<proteinExistence type="predicted"/>
<dbReference type="InterPro" id="IPR053733">
    <property type="entry name" value="Heme_Transport_Util_sf"/>
</dbReference>
<dbReference type="KEGG" id="bpm:BURPS1710b_A1780"/>
<gene>
    <name evidence="2" type="primary">hmuS</name>
    <name evidence="2" type="ordered locus">BURPS1710b_A1780</name>
</gene>
<feature type="domain" description="Haemin-degrading HemS/ChuX" evidence="1">
    <location>
        <begin position="240"/>
        <end position="371"/>
    </location>
</feature>
<dbReference type="HOGENOM" id="CLU_034543_0_0_4"/>
<dbReference type="InterPro" id="IPR007845">
    <property type="entry name" value="HemS/ChuX_dom"/>
</dbReference>
<dbReference type="CDD" id="cd16831">
    <property type="entry name" value="HemS-like_C"/>
    <property type="match status" value="1"/>
</dbReference>
<protein>
    <submittedName>
        <fullName evidence="2">Hemin transport protein HmuS</fullName>
    </submittedName>
</protein>
<organism evidence="2 3">
    <name type="scientific">Burkholderia pseudomallei (strain 1710b)</name>
    <dbReference type="NCBI Taxonomy" id="320372"/>
    <lineage>
        <taxon>Bacteria</taxon>
        <taxon>Pseudomonadati</taxon>
        <taxon>Pseudomonadota</taxon>
        <taxon>Betaproteobacteria</taxon>
        <taxon>Burkholderiales</taxon>
        <taxon>Burkholderiaceae</taxon>
        <taxon>Burkholderia</taxon>
        <taxon>pseudomallei group</taxon>
    </lineage>
</organism>
<reference evidence="2 3" key="1">
    <citation type="submission" date="2005-09" db="EMBL/GenBank/DDBJ databases">
        <authorList>
            <person name="Woods D.E."/>
            <person name="Nierman W.C."/>
        </authorList>
    </citation>
    <scope>NUCLEOTIDE SEQUENCE [LARGE SCALE GENOMIC DNA]</scope>
    <source>
        <strain evidence="2 3">1710b</strain>
    </source>
</reference>
<feature type="domain" description="Haemin-degrading HemS/ChuX" evidence="1">
    <location>
        <begin position="62"/>
        <end position="187"/>
    </location>
</feature>
<name>Q3JHL6_BURP1</name>
<dbReference type="SUPFAM" id="SSF144064">
    <property type="entry name" value="Heme iron utilization protein-like"/>
    <property type="match status" value="1"/>
</dbReference>
<dbReference type="Proteomes" id="UP000002700">
    <property type="component" value="Chromosome II"/>
</dbReference>
<dbReference type="CDD" id="cd16830">
    <property type="entry name" value="HemS-like_N"/>
    <property type="match status" value="1"/>
</dbReference>